<dbReference type="Proteomes" id="UP000663842">
    <property type="component" value="Unassembled WGS sequence"/>
</dbReference>
<dbReference type="AlphaFoldDB" id="A0A820BSU8"/>
<gene>
    <name evidence="3" type="ORF">UXM345_LOCUS28602</name>
</gene>
<dbReference type="PANTHER" id="PTHR22722">
    <property type="entry name" value="LOW-DENSITY LIPOPROTEIN RECEPTOR-RELATED PROTEIN 2-RELATED"/>
    <property type="match status" value="1"/>
</dbReference>
<evidence type="ECO:0000313" key="4">
    <source>
        <dbReference type="Proteomes" id="UP000663842"/>
    </source>
</evidence>
<dbReference type="InterPro" id="IPR002172">
    <property type="entry name" value="LDrepeatLR_classA_rpt"/>
</dbReference>
<dbReference type="GO" id="GO:0005886">
    <property type="term" value="C:plasma membrane"/>
    <property type="evidence" value="ECO:0007669"/>
    <property type="project" value="TreeGrafter"/>
</dbReference>
<dbReference type="InterPro" id="IPR036055">
    <property type="entry name" value="LDL_receptor-like_sf"/>
</dbReference>
<dbReference type="Pfam" id="PF00057">
    <property type="entry name" value="Ldl_recept_a"/>
    <property type="match status" value="2"/>
</dbReference>
<dbReference type="SUPFAM" id="SSF57424">
    <property type="entry name" value="LDL receptor-like module"/>
    <property type="match status" value="2"/>
</dbReference>
<dbReference type="Gene3D" id="4.10.400.10">
    <property type="entry name" value="Low-density Lipoprotein Receptor"/>
    <property type="match status" value="2"/>
</dbReference>
<sequence>MESVQSIKYCIRPAGFASVQRNYSCGCLNGGILVSFDVLKQYNITTQELLLWNSGVDAIDRYRAYLANHPYGTNQETDQFICNCTNSRSFGVLCEYQFSQSSFEATILSQYNQKLKYRLGSQLFGITTCYKASFPCDYGKVCLDWRNICDGTQNCVDGTDEDYCEDLLLNECNPESEYRCRNGMCIDEEYFLDGDIDCQDQSDEQRNSVYVLTGLCYARPKLDCEEKILD</sequence>
<dbReference type="GO" id="GO:0043235">
    <property type="term" value="C:receptor complex"/>
    <property type="evidence" value="ECO:0007669"/>
    <property type="project" value="TreeGrafter"/>
</dbReference>
<feature type="disulfide bond" evidence="2">
    <location>
        <begin position="180"/>
        <end position="198"/>
    </location>
</feature>
<comment type="caution">
    <text evidence="2">Lacks conserved residue(s) required for the propagation of feature annotation.</text>
</comment>
<name>A0A820BSU8_9BILA</name>
<feature type="disulfide bond" evidence="2">
    <location>
        <begin position="149"/>
        <end position="164"/>
    </location>
</feature>
<feature type="non-terminal residue" evidence="3">
    <location>
        <position position="1"/>
    </location>
</feature>
<dbReference type="SMART" id="SM00192">
    <property type="entry name" value="LDLa"/>
    <property type="match status" value="2"/>
</dbReference>
<proteinExistence type="predicted"/>
<reference evidence="3" key="1">
    <citation type="submission" date="2021-02" db="EMBL/GenBank/DDBJ databases">
        <authorList>
            <person name="Nowell W R."/>
        </authorList>
    </citation>
    <scope>NUCLEOTIDE SEQUENCE</scope>
</reference>
<protein>
    <submittedName>
        <fullName evidence="3">Uncharacterized protein</fullName>
    </submittedName>
</protein>
<dbReference type="PROSITE" id="PS50068">
    <property type="entry name" value="LDLRA_2"/>
    <property type="match status" value="2"/>
</dbReference>
<dbReference type="CDD" id="cd00112">
    <property type="entry name" value="LDLa"/>
    <property type="match status" value="2"/>
</dbReference>
<evidence type="ECO:0000313" key="3">
    <source>
        <dbReference type="EMBL" id="CAF4211884.1"/>
    </source>
</evidence>
<evidence type="ECO:0000256" key="1">
    <source>
        <dbReference type="ARBA" id="ARBA00023157"/>
    </source>
</evidence>
<dbReference type="EMBL" id="CAJOBF010006649">
    <property type="protein sequence ID" value="CAF4211884.1"/>
    <property type="molecule type" value="Genomic_DNA"/>
</dbReference>
<accession>A0A820BSU8</accession>
<organism evidence="3 4">
    <name type="scientific">Rotaria magnacalcarata</name>
    <dbReference type="NCBI Taxonomy" id="392030"/>
    <lineage>
        <taxon>Eukaryota</taxon>
        <taxon>Metazoa</taxon>
        <taxon>Spiralia</taxon>
        <taxon>Gnathifera</taxon>
        <taxon>Rotifera</taxon>
        <taxon>Eurotatoria</taxon>
        <taxon>Bdelloidea</taxon>
        <taxon>Philodinida</taxon>
        <taxon>Philodinidae</taxon>
        <taxon>Rotaria</taxon>
    </lineage>
</organism>
<comment type="caution">
    <text evidence="3">The sequence shown here is derived from an EMBL/GenBank/DDBJ whole genome shotgun (WGS) entry which is preliminary data.</text>
</comment>
<evidence type="ECO:0000256" key="2">
    <source>
        <dbReference type="PROSITE-ProRule" id="PRU00124"/>
    </source>
</evidence>
<dbReference type="PRINTS" id="PR00261">
    <property type="entry name" value="LDLRECEPTOR"/>
</dbReference>
<keyword evidence="1 2" id="KW-1015">Disulfide bond</keyword>
<dbReference type="InterPro" id="IPR051221">
    <property type="entry name" value="LDLR-related"/>
</dbReference>